<name>A0A6A2WN66_HIBSY</name>
<dbReference type="PANTHER" id="PTHR14969">
    <property type="entry name" value="SPHINGOSINE-1-PHOSPHATE PHOSPHOHYDROLASE"/>
    <property type="match status" value="1"/>
</dbReference>
<keyword evidence="1" id="KW-0472">Membrane</keyword>
<evidence type="ECO:0000256" key="1">
    <source>
        <dbReference type="SAM" id="Phobius"/>
    </source>
</evidence>
<organism evidence="3 4">
    <name type="scientific">Hibiscus syriacus</name>
    <name type="common">Rose of Sharon</name>
    <dbReference type="NCBI Taxonomy" id="106335"/>
    <lineage>
        <taxon>Eukaryota</taxon>
        <taxon>Viridiplantae</taxon>
        <taxon>Streptophyta</taxon>
        <taxon>Embryophyta</taxon>
        <taxon>Tracheophyta</taxon>
        <taxon>Spermatophyta</taxon>
        <taxon>Magnoliopsida</taxon>
        <taxon>eudicotyledons</taxon>
        <taxon>Gunneridae</taxon>
        <taxon>Pentapetalae</taxon>
        <taxon>rosids</taxon>
        <taxon>malvids</taxon>
        <taxon>Malvales</taxon>
        <taxon>Malvaceae</taxon>
        <taxon>Malvoideae</taxon>
        <taxon>Hibiscus</taxon>
    </lineage>
</organism>
<dbReference type="SUPFAM" id="SSF48317">
    <property type="entry name" value="Acid phosphatase/Vanadium-dependent haloperoxidase"/>
    <property type="match status" value="1"/>
</dbReference>
<dbReference type="PANTHER" id="PTHR14969:SF13">
    <property type="entry name" value="AT30094P"/>
    <property type="match status" value="1"/>
</dbReference>
<dbReference type="Proteomes" id="UP000436088">
    <property type="component" value="Unassembled WGS sequence"/>
</dbReference>
<evidence type="ECO:0000313" key="3">
    <source>
        <dbReference type="EMBL" id="KAE8661813.1"/>
    </source>
</evidence>
<dbReference type="EMBL" id="VEPZ02001718">
    <property type="protein sequence ID" value="KAE8661813.1"/>
    <property type="molecule type" value="Genomic_DNA"/>
</dbReference>
<dbReference type="Pfam" id="PF01569">
    <property type="entry name" value="PAP2"/>
    <property type="match status" value="1"/>
</dbReference>
<dbReference type="Gene3D" id="1.20.144.10">
    <property type="entry name" value="Phosphatidic acid phosphatase type 2/haloperoxidase"/>
    <property type="match status" value="1"/>
</dbReference>
<dbReference type="AlphaFoldDB" id="A0A6A2WN66"/>
<sequence>MSSKKTVAPSSPHFLQPLITIDASVSLFLHKLFKPILPTFLLLLLEYSADFQLTFPVSIALFLASPSFSSLAVPLILGHLLDRALMGCSKPIFPRTRPYYNPNMSTAVDAANSFPSGHASRVLFLATLFHLIFQHNEEHVSDLIQRWIRIEPGFVLLGLWVWAITTATSREAFPSRRFDGGVCWGA</sequence>
<feature type="transmembrane region" description="Helical" evidence="1">
    <location>
        <begin position="53"/>
        <end position="77"/>
    </location>
</feature>
<comment type="caution">
    <text evidence="3">The sequence shown here is derived from an EMBL/GenBank/DDBJ whole genome shotgun (WGS) entry which is preliminary data.</text>
</comment>
<feature type="domain" description="Phosphatidic acid phosphatase type 2/haloperoxidase" evidence="2">
    <location>
        <begin position="73"/>
        <end position="170"/>
    </location>
</feature>
<dbReference type="InterPro" id="IPR000326">
    <property type="entry name" value="PAP2/HPO"/>
</dbReference>
<protein>
    <submittedName>
        <fullName evidence="3">Phosphatidic acid phosphatase (PAP2) family protein</fullName>
    </submittedName>
</protein>
<dbReference type="GO" id="GO:0042392">
    <property type="term" value="F:sphingosine-1-phosphate phosphatase activity"/>
    <property type="evidence" value="ECO:0007669"/>
    <property type="project" value="TreeGrafter"/>
</dbReference>
<evidence type="ECO:0000313" key="4">
    <source>
        <dbReference type="Proteomes" id="UP000436088"/>
    </source>
</evidence>
<gene>
    <name evidence="3" type="ORF">F3Y22_tig00113722pilonHSYRG00068</name>
</gene>
<accession>A0A6A2WN66</accession>
<keyword evidence="4" id="KW-1185">Reference proteome</keyword>
<reference evidence="3" key="1">
    <citation type="submission" date="2019-09" db="EMBL/GenBank/DDBJ databases">
        <title>Draft genome information of white flower Hibiscus syriacus.</title>
        <authorList>
            <person name="Kim Y.-M."/>
        </authorList>
    </citation>
    <scope>NUCLEOTIDE SEQUENCE [LARGE SCALE GENOMIC DNA]</scope>
    <source>
        <strain evidence="3">YM2019G1</strain>
    </source>
</reference>
<proteinExistence type="predicted"/>
<dbReference type="InterPro" id="IPR036938">
    <property type="entry name" value="PAP2/HPO_sf"/>
</dbReference>
<evidence type="ECO:0000259" key="2">
    <source>
        <dbReference type="Pfam" id="PF01569"/>
    </source>
</evidence>
<keyword evidence="1" id="KW-1133">Transmembrane helix</keyword>
<keyword evidence="1" id="KW-0812">Transmembrane</keyword>